<dbReference type="STRING" id="1346330.M472_03650"/>
<feature type="domain" description="RagB/SusD" evidence="6">
    <location>
        <begin position="273"/>
        <end position="444"/>
    </location>
</feature>
<name>U2IYR4_9SPHI</name>
<dbReference type="EMBL" id="ATDL01000007">
    <property type="protein sequence ID" value="ERJ60305.1"/>
    <property type="molecule type" value="Genomic_DNA"/>
</dbReference>
<keyword evidence="4" id="KW-0472">Membrane</keyword>
<keyword evidence="3" id="KW-0732">Signal</keyword>
<dbReference type="InterPro" id="IPR011990">
    <property type="entry name" value="TPR-like_helical_dom_sf"/>
</dbReference>
<evidence type="ECO:0000256" key="5">
    <source>
        <dbReference type="ARBA" id="ARBA00023237"/>
    </source>
</evidence>
<evidence type="ECO:0000256" key="2">
    <source>
        <dbReference type="ARBA" id="ARBA00006275"/>
    </source>
</evidence>
<evidence type="ECO:0000256" key="3">
    <source>
        <dbReference type="ARBA" id="ARBA00022729"/>
    </source>
</evidence>
<sequence length="636" mass="71950">MRKIVYYLIGLAAISSFSACDKILDKQPKDFYPSVTDYYDTEEHLEGSIRGVYNTLKASMLYGGQMHYMLGFEADEGYYSRDGVAIGPHANNFTSGHSSVYNFWKELYTGIGRANIFLANVDHNKEIEQAFRDKLRGEALFLRAYYYFMLVKTYGGVPLSLEPIKDVEDIDKPRATAKEVYEQIIRDMTEAEGLVDGIQKIGHGGRVSKSAVRGILARVCLHMAGYPVRDLTKYAEAKAWALKVMNDPEFRHELNPDFKQIFINYAQDIYDPKESIWEVEFMGNGSDAYSETGQVGYMSGPISTSDVIGQCFGGVRVTSKLYDLYTTQSIRGSQSSSTGDLRRDWTIASFTYDGSKHDFSTSYSTSFTAVYRNYRHVGKFRREYETLLPKHRTRTPQNFPLLRYADVLLMYAEADYETVYQGNELSNGVPSAEAVDAIRKVRLRSYNVGGIRNFGINNPGSGYTTPPKIAMPAGTGSGAVITARIHTTGVNKGQLAGFDLGRDPVTGFKMGKGYTADNSGNMLVITPRQGSARANARFYAASDVELQASELDDFRKTIQDERMRELAFETIRKWDLTRWGIFEFEMRQVKNFLNTSGMTDRYFYSYFANARDKHKLWPIPARELNLNNELVQNPGW</sequence>
<evidence type="ECO:0000259" key="6">
    <source>
        <dbReference type="Pfam" id="PF07980"/>
    </source>
</evidence>
<dbReference type="eggNOG" id="COG0702">
    <property type="taxonomic scope" value="Bacteria"/>
</dbReference>
<comment type="similarity">
    <text evidence="2">Belongs to the SusD family.</text>
</comment>
<comment type="caution">
    <text evidence="8">The sequence shown here is derived from an EMBL/GenBank/DDBJ whole genome shotgun (WGS) entry which is preliminary data.</text>
</comment>
<dbReference type="InterPro" id="IPR033985">
    <property type="entry name" value="SusD-like_N"/>
</dbReference>
<dbReference type="RefSeq" id="WP_021069445.1">
    <property type="nucleotide sequence ID" value="NZ_ATDL01000007.1"/>
</dbReference>
<evidence type="ECO:0000259" key="7">
    <source>
        <dbReference type="Pfam" id="PF14322"/>
    </source>
</evidence>
<organism evidence="8 10">
    <name type="scientific">Sphingobacterium paucimobilis HER1398</name>
    <dbReference type="NCBI Taxonomy" id="1346330"/>
    <lineage>
        <taxon>Bacteria</taxon>
        <taxon>Pseudomonadati</taxon>
        <taxon>Bacteroidota</taxon>
        <taxon>Sphingobacteriia</taxon>
        <taxon>Sphingobacteriales</taxon>
        <taxon>Sphingobacteriaceae</taxon>
        <taxon>Sphingobacterium</taxon>
    </lineage>
</organism>
<evidence type="ECO:0000313" key="10">
    <source>
        <dbReference type="Proteomes" id="UP000016584"/>
    </source>
</evidence>
<dbReference type="AlphaFoldDB" id="U2IYR4"/>
<dbReference type="GO" id="GO:0009279">
    <property type="term" value="C:cell outer membrane"/>
    <property type="evidence" value="ECO:0007669"/>
    <property type="project" value="UniProtKB-SubCell"/>
</dbReference>
<keyword evidence="5" id="KW-0998">Cell outer membrane</keyword>
<evidence type="ECO:0000256" key="1">
    <source>
        <dbReference type="ARBA" id="ARBA00004442"/>
    </source>
</evidence>
<reference evidence="8 10" key="1">
    <citation type="journal article" date="2013" name="Genome Announc.">
        <title>The Draft Genome Sequence of Sphingomonas paucimobilis Strain HER1398 (Proteobacteria), Host to the Giant PAU Phage, Indicates That It Is a Member of the Genus Sphingobacterium (Bacteroidetes).</title>
        <authorList>
            <person name="White R.A.III."/>
            <person name="Suttle C.A."/>
        </authorList>
    </citation>
    <scope>NUCLEOTIDE SEQUENCE [LARGE SCALE GENOMIC DNA]</scope>
    <source>
        <strain evidence="8 10">HER1398</strain>
    </source>
</reference>
<gene>
    <name evidence="8" type="ORF">M472_03650</name>
    <name evidence="9" type="ORF">M472_16220</name>
</gene>
<dbReference type="Gene3D" id="1.25.40.390">
    <property type="match status" value="2"/>
</dbReference>
<accession>U2IYR4</accession>
<proteinExistence type="inferred from homology"/>
<dbReference type="PROSITE" id="PS51257">
    <property type="entry name" value="PROKAR_LIPOPROTEIN"/>
    <property type="match status" value="1"/>
</dbReference>
<dbReference type="OrthoDB" id="5694214at2"/>
<dbReference type="InterPro" id="IPR012944">
    <property type="entry name" value="SusD_RagB_dom"/>
</dbReference>
<evidence type="ECO:0008006" key="11">
    <source>
        <dbReference type="Google" id="ProtNLM"/>
    </source>
</evidence>
<keyword evidence="10" id="KW-1185">Reference proteome</keyword>
<dbReference type="EMBL" id="ATDL01000021">
    <property type="protein sequence ID" value="ERJ57854.1"/>
    <property type="molecule type" value="Genomic_DNA"/>
</dbReference>
<evidence type="ECO:0000313" key="8">
    <source>
        <dbReference type="EMBL" id="ERJ57854.1"/>
    </source>
</evidence>
<dbReference type="SUPFAM" id="SSF48452">
    <property type="entry name" value="TPR-like"/>
    <property type="match status" value="1"/>
</dbReference>
<comment type="subcellular location">
    <subcellularLocation>
        <location evidence="1">Cell outer membrane</location>
    </subcellularLocation>
</comment>
<feature type="domain" description="SusD-like N-terminal" evidence="7">
    <location>
        <begin position="91"/>
        <end position="221"/>
    </location>
</feature>
<dbReference type="Pfam" id="PF07980">
    <property type="entry name" value="SusD_RagB"/>
    <property type="match status" value="2"/>
</dbReference>
<evidence type="ECO:0000256" key="4">
    <source>
        <dbReference type="ARBA" id="ARBA00023136"/>
    </source>
</evidence>
<dbReference type="PATRIC" id="fig|1346330.5.peg.1267"/>
<protein>
    <recommendedName>
        <fullName evidence="11">Glycan metabolism protein RagB</fullName>
    </recommendedName>
</protein>
<feature type="domain" description="RagB/SusD" evidence="6">
    <location>
        <begin position="534"/>
        <end position="636"/>
    </location>
</feature>
<dbReference type="Proteomes" id="UP000016584">
    <property type="component" value="Unassembled WGS sequence"/>
</dbReference>
<evidence type="ECO:0000313" key="9">
    <source>
        <dbReference type="EMBL" id="ERJ60305.1"/>
    </source>
</evidence>
<dbReference type="Pfam" id="PF14322">
    <property type="entry name" value="SusD-like_3"/>
    <property type="match status" value="1"/>
</dbReference>